<evidence type="ECO:0000313" key="3">
    <source>
        <dbReference type="EMBL" id="CAB9526748.1"/>
    </source>
</evidence>
<sequence length="471" mass="49891">MFNSNIRLIAAFLALALTKARSEQLTCREIEDCNSCVQNGCGWSGEHCRESCEDIPGSKCYSFLKYPFLQTEQICNFQREEKKDWDLCASNNDCQSCTSTHLSKTPGNCFWHQEQNGCFPGVISGWSIGTDTCSTPSSSTGPAFSATSSTASTSSSSSTSGTISSSSTSTSTGITSRSSDAASTGSGYITRAAAQPQITKQSRSYSFQSSQEASDACAQVGTGCSSCLENGCHWAANKCVASCSSIAGAACFSAETTGRSPESICAEAGNDKQDHELCSTQEDCNACTKAVKSDGKSSCQWYTDEASGLSWCGTGECDRFGNCGSEACPVPPTAPQQPSLEKSSKEVEDRINRDICRSSSSCEECTSSLKVDGISTCTWYIDVDNKGWCDVGGCDSNGNCGSSDFSTCAAPTNEERGNIRGFSATKKSHYWLEAFAALPTNNAPKTQEHGNNGEPSAKNSHSWLKAFAAVP</sequence>
<comment type="caution">
    <text evidence="3">The sequence shown here is derived from an EMBL/GenBank/DDBJ whole genome shotgun (WGS) entry which is preliminary data.</text>
</comment>
<feature type="chain" id="PRO_5040169456" evidence="2">
    <location>
        <begin position="23"/>
        <end position="471"/>
    </location>
</feature>
<reference evidence="3" key="1">
    <citation type="submission" date="2020-06" db="EMBL/GenBank/DDBJ databases">
        <authorList>
            <consortium name="Plant Systems Biology data submission"/>
        </authorList>
    </citation>
    <scope>NUCLEOTIDE SEQUENCE</scope>
    <source>
        <strain evidence="3">D6</strain>
    </source>
</reference>
<evidence type="ECO:0000256" key="2">
    <source>
        <dbReference type="SAM" id="SignalP"/>
    </source>
</evidence>
<gene>
    <name evidence="3" type="ORF">SEMRO_1881_G303290.1</name>
</gene>
<keyword evidence="4" id="KW-1185">Reference proteome</keyword>
<name>A0A9N8HTH3_9STRA</name>
<dbReference type="AlphaFoldDB" id="A0A9N8HTH3"/>
<dbReference type="OrthoDB" id="54497at2759"/>
<dbReference type="Proteomes" id="UP001153069">
    <property type="component" value="Unassembled WGS sequence"/>
</dbReference>
<feature type="compositionally biased region" description="Low complexity" evidence="1">
    <location>
        <begin position="144"/>
        <end position="179"/>
    </location>
</feature>
<feature type="signal peptide" evidence="2">
    <location>
        <begin position="1"/>
        <end position="22"/>
    </location>
</feature>
<evidence type="ECO:0000256" key="1">
    <source>
        <dbReference type="SAM" id="MobiDB-lite"/>
    </source>
</evidence>
<accession>A0A9N8HTH3</accession>
<protein>
    <submittedName>
        <fullName evidence="3">Uncharacterized protein</fullName>
    </submittedName>
</protein>
<evidence type="ECO:0000313" key="4">
    <source>
        <dbReference type="Proteomes" id="UP001153069"/>
    </source>
</evidence>
<dbReference type="EMBL" id="CAICTM010001879">
    <property type="protein sequence ID" value="CAB9526748.1"/>
    <property type="molecule type" value="Genomic_DNA"/>
</dbReference>
<keyword evidence="2" id="KW-0732">Signal</keyword>
<organism evidence="3 4">
    <name type="scientific">Seminavis robusta</name>
    <dbReference type="NCBI Taxonomy" id="568900"/>
    <lineage>
        <taxon>Eukaryota</taxon>
        <taxon>Sar</taxon>
        <taxon>Stramenopiles</taxon>
        <taxon>Ochrophyta</taxon>
        <taxon>Bacillariophyta</taxon>
        <taxon>Bacillariophyceae</taxon>
        <taxon>Bacillariophycidae</taxon>
        <taxon>Naviculales</taxon>
        <taxon>Naviculaceae</taxon>
        <taxon>Seminavis</taxon>
    </lineage>
</organism>
<feature type="region of interest" description="Disordered" evidence="1">
    <location>
        <begin position="144"/>
        <end position="184"/>
    </location>
</feature>
<proteinExistence type="predicted"/>